<dbReference type="EMBL" id="JAZGUE010000002">
    <property type="protein sequence ID" value="KAL2270533.1"/>
    <property type="molecule type" value="Genomic_DNA"/>
</dbReference>
<feature type="compositionally biased region" description="Low complexity" evidence="2">
    <location>
        <begin position="360"/>
        <end position="385"/>
    </location>
</feature>
<sequence length="530" mass="58474">MDVESIIKTLRAYDPSFDAAAVKAALSDPTSADALELRNWAKHHITPDTLLTVDELKQYAVLEESGMAERLAASDLTATCPLSSDEVRNAIAELNRSTQAITKQTETLHQQAEALGRIADANRRSREERAALEAGQAGRRHRERESLTSGMAELLHSLRSRVLDLDQQTQGAEATIPKTVDSLLRADDKLLSHLQRLAGELETEDAEEKQDVAVLRETCARLIKFTAERVRTRLDRIFLEALETAARKGTSRVPSEEVTSVQSELESLYAEILPCAQMSAEQQFLEPALKSVAEKSARRQATSAQATSYIHDCLDYLIDRTRDLAARLEAFRAYQVAAMGVLDIAKAELEAQRRFEEAAAARQKNAAQQAALSPTRPRPKQPQTTLSSAGAEPGKESPLDEILRILAISLPQDDGQADKQPATRDLAAALVTRRAKLDDVARNVQETFERTAIRQIADGKLAIQMVRDSILAESPFGEVRLLDPEIEGSIAMLSQELAAVDEKLKRVDADMAKLRGRNAKRDEMVSRWGS</sequence>
<dbReference type="Proteomes" id="UP001600064">
    <property type="component" value="Unassembled WGS sequence"/>
</dbReference>
<comment type="caution">
    <text evidence="3">The sequence shown here is derived from an EMBL/GenBank/DDBJ whole genome shotgun (WGS) entry which is preliminary data.</text>
</comment>
<protein>
    <submittedName>
        <fullName evidence="3">Uncharacterized protein</fullName>
    </submittedName>
</protein>
<name>A0ABR4DJI8_9PEZI</name>
<reference evidence="3 4" key="1">
    <citation type="journal article" date="2024" name="Commun. Biol.">
        <title>Comparative genomic analysis of thermophilic fungi reveals convergent evolutionary adaptations and gene losses.</title>
        <authorList>
            <person name="Steindorff A.S."/>
            <person name="Aguilar-Pontes M.V."/>
            <person name="Robinson A.J."/>
            <person name="Andreopoulos B."/>
            <person name="LaButti K."/>
            <person name="Kuo A."/>
            <person name="Mondo S."/>
            <person name="Riley R."/>
            <person name="Otillar R."/>
            <person name="Haridas S."/>
            <person name="Lipzen A."/>
            <person name="Grimwood J."/>
            <person name="Schmutz J."/>
            <person name="Clum A."/>
            <person name="Reid I.D."/>
            <person name="Moisan M.C."/>
            <person name="Butler G."/>
            <person name="Nguyen T.T.M."/>
            <person name="Dewar K."/>
            <person name="Conant G."/>
            <person name="Drula E."/>
            <person name="Henrissat B."/>
            <person name="Hansel C."/>
            <person name="Singer S."/>
            <person name="Hutchinson M.I."/>
            <person name="de Vries R.P."/>
            <person name="Natvig D.O."/>
            <person name="Powell A.J."/>
            <person name="Tsang A."/>
            <person name="Grigoriev I.V."/>
        </authorList>
    </citation>
    <scope>NUCLEOTIDE SEQUENCE [LARGE SCALE GENOMIC DNA]</scope>
    <source>
        <strain evidence="3 4">ATCC 22073</strain>
    </source>
</reference>
<accession>A0ABR4DJI8</accession>
<evidence type="ECO:0000313" key="4">
    <source>
        <dbReference type="Proteomes" id="UP001600064"/>
    </source>
</evidence>
<proteinExistence type="predicted"/>
<feature type="region of interest" description="Disordered" evidence="2">
    <location>
        <begin position="124"/>
        <end position="146"/>
    </location>
</feature>
<keyword evidence="4" id="KW-1185">Reference proteome</keyword>
<dbReference type="GeneID" id="98123662"/>
<feature type="coiled-coil region" evidence="1">
    <location>
        <begin position="490"/>
        <end position="517"/>
    </location>
</feature>
<evidence type="ECO:0000256" key="1">
    <source>
        <dbReference type="SAM" id="Coils"/>
    </source>
</evidence>
<dbReference type="RefSeq" id="XP_070869257.1">
    <property type="nucleotide sequence ID" value="XM_071009018.1"/>
</dbReference>
<gene>
    <name evidence="3" type="ORF">VTJ83DRAFT_2717</name>
</gene>
<feature type="region of interest" description="Disordered" evidence="2">
    <location>
        <begin position="360"/>
        <end position="396"/>
    </location>
</feature>
<keyword evidence="1" id="KW-0175">Coiled coil</keyword>
<evidence type="ECO:0000313" key="3">
    <source>
        <dbReference type="EMBL" id="KAL2270533.1"/>
    </source>
</evidence>
<evidence type="ECO:0000256" key="2">
    <source>
        <dbReference type="SAM" id="MobiDB-lite"/>
    </source>
</evidence>
<organism evidence="3 4">
    <name type="scientific">Remersonia thermophila</name>
    <dbReference type="NCBI Taxonomy" id="72144"/>
    <lineage>
        <taxon>Eukaryota</taxon>
        <taxon>Fungi</taxon>
        <taxon>Dikarya</taxon>
        <taxon>Ascomycota</taxon>
        <taxon>Pezizomycotina</taxon>
        <taxon>Sordariomycetes</taxon>
        <taxon>Sordariomycetidae</taxon>
        <taxon>Sordariales</taxon>
        <taxon>Sordariales incertae sedis</taxon>
        <taxon>Remersonia</taxon>
    </lineage>
</organism>